<evidence type="ECO:0000256" key="8">
    <source>
        <dbReference type="ARBA" id="ARBA00022777"/>
    </source>
</evidence>
<dbReference type="Gene3D" id="2.40.30.30">
    <property type="entry name" value="Riboflavin kinase-like"/>
    <property type="match status" value="1"/>
</dbReference>
<dbReference type="EMBL" id="BRXR01000001">
    <property type="protein sequence ID" value="GLC32858.1"/>
    <property type="molecule type" value="Genomic_DNA"/>
</dbReference>
<keyword evidence="9 14" id="KW-0274">FAD</keyword>
<dbReference type="Gene3D" id="3.40.50.620">
    <property type="entry name" value="HUPs"/>
    <property type="match status" value="1"/>
</dbReference>
<comment type="similarity">
    <text evidence="14">Belongs to the ribF family.</text>
</comment>
<keyword evidence="11" id="KW-0511">Multifunctional enzyme</keyword>
<evidence type="ECO:0000256" key="5">
    <source>
        <dbReference type="ARBA" id="ARBA00022679"/>
    </source>
</evidence>
<keyword evidence="4 14" id="KW-0288">FMN</keyword>
<dbReference type="NCBIfam" id="TIGR00083">
    <property type="entry name" value="ribF"/>
    <property type="match status" value="1"/>
</dbReference>
<dbReference type="EC" id="2.7.7.2" evidence="14"/>
<evidence type="ECO:0000313" key="16">
    <source>
        <dbReference type="EMBL" id="GLC32858.1"/>
    </source>
</evidence>
<evidence type="ECO:0000256" key="1">
    <source>
        <dbReference type="ARBA" id="ARBA00004726"/>
    </source>
</evidence>
<keyword evidence="7 14" id="KW-0547">Nucleotide-binding</keyword>
<dbReference type="SMART" id="SM00904">
    <property type="entry name" value="Flavokinase"/>
    <property type="match status" value="1"/>
</dbReference>
<comment type="pathway">
    <text evidence="2 14">Cofactor biosynthesis; FMN biosynthesis; FMN from riboflavin (ATP route): step 1/1.</text>
</comment>
<dbReference type="Pfam" id="PF06574">
    <property type="entry name" value="FAD_syn"/>
    <property type="match status" value="1"/>
</dbReference>
<evidence type="ECO:0000256" key="13">
    <source>
        <dbReference type="ARBA" id="ARBA00049494"/>
    </source>
</evidence>
<evidence type="ECO:0000256" key="6">
    <source>
        <dbReference type="ARBA" id="ARBA00022695"/>
    </source>
</evidence>
<dbReference type="InterPro" id="IPR015864">
    <property type="entry name" value="FAD_synthase"/>
</dbReference>
<keyword evidence="17" id="KW-1185">Reference proteome</keyword>
<dbReference type="SUPFAM" id="SSF52374">
    <property type="entry name" value="Nucleotidylyl transferase"/>
    <property type="match status" value="1"/>
</dbReference>
<evidence type="ECO:0000256" key="3">
    <source>
        <dbReference type="ARBA" id="ARBA00022630"/>
    </source>
</evidence>
<evidence type="ECO:0000313" key="17">
    <source>
        <dbReference type="Proteomes" id="UP001208567"/>
    </source>
</evidence>
<keyword evidence="8 14" id="KW-0418">Kinase</keyword>
<dbReference type="InterPro" id="IPR023468">
    <property type="entry name" value="Riboflavin_kinase"/>
</dbReference>
<keyword evidence="5 14" id="KW-0808">Transferase</keyword>
<dbReference type="PANTHER" id="PTHR22749">
    <property type="entry name" value="RIBOFLAVIN KINASE/FMN ADENYLYLTRANSFERASE"/>
    <property type="match status" value="1"/>
</dbReference>
<sequence>MKYIGENNFNMNNTCVAFGNFDGVHIGHRAVIDKLLDISKQGLTSVVLSFEYDEKLLKDKKILSTEAEKQHILNKNGPEVMISYKIDEKNVNMPAELFLKDILIDKLGAKVIVTSKDHKNIKILRECAEKYGYILAECDTIFDGCEPINSQRILKELSVGTLQKVNELLGHPYLLMGKVLHGKALGRTVGMPTANLGFSQYKQLPQYGVFGTLSEIDGKNIKGLTNIGKRPSVDNYNYVTIETFLLDYSGDLYDKTITLEIHKYIRGVIKFNNLDEVKAQVNKDIKSIRTYLDQI</sequence>
<dbReference type="RefSeq" id="WP_264852167.1">
    <property type="nucleotide sequence ID" value="NZ_BRXR01000001.1"/>
</dbReference>
<comment type="pathway">
    <text evidence="1 14">Cofactor biosynthesis; FAD biosynthesis; FAD from FMN: step 1/1.</text>
</comment>
<comment type="catalytic activity">
    <reaction evidence="13 14">
        <text>FMN + ATP + H(+) = FAD + diphosphate</text>
        <dbReference type="Rhea" id="RHEA:17237"/>
        <dbReference type="ChEBI" id="CHEBI:15378"/>
        <dbReference type="ChEBI" id="CHEBI:30616"/>
        <dbReference type="ChEBI" id="CHEBI:33019"/>
        <dbReference type="ChEBI" id="CHEBI:57692"/>
        <dbReference type="ChEBI" id="CHEBI:58210"/>
        <dbReference type="EC" id="2.7.7.2"/>
    </reaction>
</comment>
<dbReference type="PANTHER" id="PTHR22749:SF6">
    <property type="entry name" value="RIBOFLAVIN KINASE"/>
    <property type="match status" value="1"/>
</dbReference>
<gene>
    <name evidence="16" type="ORF">bsdE14_42680</name>
</gene>
<dbReference type="InterPro" id="IPR015865">
    <property type="entry name" value="Riboflavin_kinase_bac/euk"/>
</dbReference>
<evidence type="ECO:0000256" key="12">
    <source>
        <dbReference type="ARBA" id="ARBA00047880"/>
    </source>
</evidence>
<comment type="catalytic activity">
    <reaction evidence="12 14">
        <text>riboflavin + ATP = FMN + ADP + H(+)</text>
        <dbReference type="Rhea" id="RHEA:14357"/>
        <dbReference type="ChEBI" id="CHEBI:15378"/>
        <dbReference type="ChEBI" id="CHEBI:30616"/>
        <dbReference type="ChEBI" id="CHEBI:57986"/>
        <dbReference type="ChEBI" id="CHEBI:58210"/>
        <dbReference type="ChEBI" id="CHEBI:456216"/>
        <dbReference type="EC" id="2.7.1.26"/>
    </reaction>
</comment>
<protein>
    <recommendedName>
        <fullName evidence="14">Riboflavin biosynthesis protein</fullName>
    </recommendedName>
    <domain>
        <recommendedName>
            <fullName evidence="14">Riboflavin kinase</fullName>
            <ecNumber evidence="14">2.7.1.26</ecNumber>
        </recommendedName>
        <alternativeName>
            <fullName evidence="14">Flavokinase</fullName>
        </alternativeName>
    </domain>
    <domain>
        <recommendedName>
            <fullName evidence="14">FMN adenylyltransferase</fullName>
            <ecNumber evidence="14">2.7.7.2</ecNumber>
        </recommendedName>
        <alternativeName>
            <fullName evidence="14">FAD pyrophosphorylase</fullName>
        </alternativeName>
        <alternativeName>
            <fullName evidence="14">FAD synthase</fullName>
        </alternativeName>
    </domain>
</protein>
<dbReference type="InterPro" id="IPR002606">
    <property type="entry name" value="Riboflavin_kinase_bac"/>
</dbReference>
<organism evidence="16 17">
    <name type="scientific">Clostridium omnivorum</name>
    <dbReference type="NCBI Taxonomy" id="1604902"/>
    <lineage>
        <taxon>Bacteria</taxon>
        <taxon>Bacillati</taxon>
        <taxon>Bacillota</taxon>
        <taxon>Clostridia</taxon>
        <taxon>Eubacteriales</taxon>
        <taxon>Clostridiaceae</taxon>
        <taxon>Clostridium</taxon>
    </lineage>
</organism>
<dbReference type="Pfam" id="PF01687">
    <property type="entry name" value="Flavokinase"/>
    <property type="match status" value="1"/>
</dbReference>
<proteinExistence type="inferred from homology"/>
<evidence type="ECO:0000256" key="11">
    <source>
        <dbReference type="ARBA" id="ARBA00023268"/>
    </source>
</evidence>
<feature type="domain" description="Riboflavin kinase" evidence="15">
    <location>
        <begin position="168"/>
        <end position="293"/>
    </location>
</feature>
<evidence type="ECO:0000259" key="15">
    <source>
        <dbReference type="SMART" id="SM00904"/>
    </source>
</evidence>
<evidence type="ECO:0000256" key="10">
    <source>
        <dbReference type="ARBA" id="ARBA00022840"/>
    </source>
</evidence>
<keyword evidence="6 14" id="KW-0548">Nucleotidyltransferase</keyword>
<comment type="caution">
    <text evidence="16">The sequence shown here is derived from an EMBL/GenBank/DDBJ whole genome shotgun (WGS) entry which is preliminary data.</text>
</comment>
<accession>A0ABQ5NCC8</accession>
<reference evidence="16 17" key="1">
    <citation type="journal article" date="2024" name="Int. J. Syst. Evol. Microbiol.">
        <title>Clostridium omnivorum sp. nov., isolated from anoxic soil under the treatment of reductive soil disinfestation.</title>
        <authorList>
            <person name="Ueki A."/>
            <person name="Tonouchi A."/>
            <person name="Kaku N."/>
            <person name="Honma S."/>
            <person name="Ueki K."/>
        </authorList>
    </citation>
    <scope>NUCLEOTIDE SEQUENCE [LARGE SCALE GENOMIC DNA]</scope>
    <source>
        <strain evidence="16 17">E14</strain>
    </source>
</reference>
<evidence type="ECO:0000256" key="4">
    <source>
        <dbReference type="ARBA" id="ARBA00022643"/>
    </source>
</evidence>
<evidence type="ECO:0000256" key="2">
    <source>
        <dbReference type="ARBA" id="ARBA00005201"/>
    </source>
</evidence>
<dbReference type="PIRSF" id="PIRSF004491">
    <property type="entry name" value="FAD_Synth"/>
    <property type="match status" value="1"/>
</dbReference>
<dbReference type="Proteomes" id="UP001208567">
    <property type="component" value="Unassembled WGS sequence"/>
</dbReference>
<dbReference type="InterPro" id="IPR014729">
    <property type="entry name" value="Rossmann-like_a/b/a_fold"/>
</dbReference>
<evidence type="ECO:0000256" key="7">
    <source>
        <dbReference type="ARBA" id="ARBA00022741"/>
    </source>
</evidence>
<dbReference type="EC" id="2.7.1.26" evidence="14"/>
<dbReference type="SUPFAM" id="SSF82114">
    <property type="entry name" value="Riboflavin kinase-like"/>
    <property type="match status" value="1"/>
</dbReference>
<evidence type="ECO:0000256" key="9">
    <source>
        <dbReference type="ARBA" id="ARBA00022827"/>
    </source>
</evidence>
<name>A0ABQ5NCC8_9CLOT</name>
<dbReference type="InterPro" id="IPR023465">
    <property type="entry name" value="Riboflavin_kinase_dom_sf"/>
</dbReference>
<keyword evidence="10 14" id="KW-0067">ATP-binding</keyword>
<evidence type="ECO:0000256" key="14">
    <source>
        <dbReference type="PIRNR" id="PIRNR004491"/>
    </source>
</evidence>
<keyword evidence="3 14" id="KW-0285">Flavoprotein</keyword>